<feature type="domain" description="ABC transmembrane type-1" evidence="8">
    <location>
        <begin position="126"/>
        <end position="326"/>
    </location>
</feature>
<protein>
    <submittedName>
        <fullName evidence="11">Unannotated protein</fullName>
    </submittedName>
</protein>
<dbReference type="Gene3D" id="1.10.3720.10">
    <property type="entry name" value="MetI-like"/>
    <property type="match status" value="1"/>
</dbReference>
<dbReference type="InterPro" id="IPR035906">
    <property type="entry name" value="MetI-like_sf"/>
</dbReference>
<evidence type="ECO:0000256" key="6">
    <source>
        <dbReference type="ARBA" id="ARBA00023136"/>
    </source>
</evidence>
<keyword evidence="2" id="KW-0813">Transport</keyword>
<dbReference type="GO" id="GO:0005886">
    <property type="term" value="C:plasma membrane"/>
    <property type="evidence" value="ECO:0007669"/>
    <property type="project" value="UniProtKB-SubCell"/>
</dbReference>
<evidence type="ECO:0000259" key="8">
    <source>
        <dbReference type="PROSITE" id="PS50928"/>
    </source>
</evidence>
<feature type="transmembrane region" description="Helical" evidence="7">
    <location>
        <begin position="161"/>
        <end position="184"/>
    </location>
</feature>
<accession>A0A6J7RK44</accession>
<dbReference type="PROSITE" id="PS50928">
    <property type="entry name" value="ABC_TM1"/>
    <property type="match status" value="1"/>
</dbReference>
<sequence length="340" mass="35769">MEDLRPDAVPGGSGSAMEEIVGESINRGLLGAPAEISIAAIETGGEGESSRHKLSLGAKFAIGWMVFVILFAIFAKLGIITWGDPNESFTRCARRGPFSKEGSVSGFLAGCDSNGRNMMARLALGAWSSLYVAIGAIILGFTIGGTLGVIAGYFGGKVDTFLTGLFNIFLSIPGVVLALALVAFLQGSAEQAQDAILSPELILIIAIGVVSIPLVGRISRASALSWTQREFVLAARSQGAKHRRVIIKEVLPNVLPAIFSISLLGVAIAIVVEGTLAILGVGIKPPTPSWGNIIATDRGNLFTSPHIVFEASMMIFFTVLSLNMLGDVIRSRFDVREGVL</sequence>
<feature type="transmembrane region" description="Helical" evidence="7">
    <location>
        <begin position="60"/>
        <end position="80"/>
    </location>
</feature>
<evidence type="ECO:0000256" key="7">
    <source>
        <dbReference type="SAM" id="Phobius"/>
    </source>
</evidence>
<dbReference type="EMBL" id="CAFBOF010000006">
    <property type="protein sequence ID" value="CAB4972275.1"/>
    <property type="molecule type" value="Genomic_DNA"/>
</dbReference>
<feature type="transmembrane region" description="Helical" evidence="7">
    <location>
        <begin position="307"/>
        <end position="326"/>
    </location>
</feature>
<feature type="transmembrane region" description="Helical" evidence="7">
    <location>
        <begin position="196"/>
        <end position="216"/>
    </location>
</feature>
<evidence type="ECO:0000256" key="2">
    <source>
        <dbReference type="ARBA" id="ARBA00022448"/>
    </source>
</evidence>
<keyword evidence="3" id="KW-1003">Cell membrane</keyword>
<dbReference type="EMBL" id="CAEZYK010000114">
    <property type="protein sequence ID" value="CAB4734117.1"/>
    <property type="molecule type" value="Genomic_DNA"/>
</dbReference>
<reference evidence="11" key="1">
    <citation type="submission" date="2020-05" db="EMBL/GenBank/DDBJ databases">
        <authorList>
            <person name="Chiriac C."/>
            <person name="Salcher M."/>
            <person name="Ghai R."/>
            <person name="Kavagutti S V."/>
        </authorList>
    </citation>
    <scope>NUCLEOTIDE SEQUENCE</scope>
</reference>
<name>A0A6J7RK44_9ZZZZ</name>
<dbReference type="GO" id="GO:0055085">
    <property type="term" value="P:transmembrane transport"/>
    <property type="evidence" value="ECO:0007669"/>
    <property type="project" value="InterPro"/>
</dbReference>
<keyword evidence="6 7" id="KW-0472">Membrane</keyword>
<evidence type="ECO:0000256" key="5">
    <source>
        <dbReference type="ARBA" id="ARBA00022989"/>
    </source>
</evidence>
<evidence type="ECO:0000313" key="10">
    <source>
        <dbReference type="EMBL" id="CAB4972275.1"/>
    </source>
</evidence>
<keyword evidence="4 7" id="KW-0812">Transmembrane</keyword>
<dbReference type="CDD" id="cd06261">
    <property type="entry name" value="TM_PBP2"/>
    <property type="match status" value="1"/>
</dbReference>
<dbReference type="PANTHER" id="PTHR43386">
    <property type="entry name" value="OLIGOPEPTIDE TRANSPORT SYSTEM PERMEASE PROTEIN APPC"/>
    <property type="match status" value="1"/>
</dbReference>
<evidence type="ECO:0000256" key="3">
    <source>
        <dbReference type="ARBA" id="ARBA00022475"/>
    </source>
</evidence>
<keyword evidence="5 7" id="KW-1133">Transmembrane helix</keyword>
<evidence type="ECO:0000256" key="4">
    <source>
        <dbReference type="ARBA" id="ARBA00022692"/>
    </source>
</evidence>
<evidence type="ECO:0000313" key="11">
    <source>
        <dbReference type="EMBL" id="CAB5029209.1"/>
    </source>
</evidence>
<evidence type="ECO:0000256" key="1">
    <source>
        <dbReference type="ARBA" id="ARBA00004651"/>
    </source>
</evidence>
<dbReference type="EMBL" id="CAFBPQ010000042">
    <property type="protein sequence ID" value="CAB5029209.1"/>
    <property type="molecule type" value="Genomic_DNA"/>
</dbReference>
<dbReference type="InterPro" id="IPR050366">
    <property type="entry name" value="BP-dependent_transpt_permease"/>
</dbReference>
<comment type="subcellular location">
    <subcellularLocation>
        <location evidence="1">Cell membrane</location>
        <topology evidence="1">Multi-pass membrane protein</topology>
    </subcellularLocation>
</comment>
<dbReference type="InterPro" id="IPR000515">
    <property type="entry name" value="MetI-like"/>
</dbReference>
<organism evidence="11">
    <name type="scientific">freshwater metagenome</name>
    <dbReference type="NCBI Taxonomy" id="449393"/>
    <lineage>
        <taxon>unclassified sequences</taxon>
        <taxon>metagenomes</taxon>
        <taxon>ecological metagenomes</taxon>
    </lineage>
</organism>
<feature type="transmembrane region" description="Helical" evidence="7">
    <location>
        <begin position="250"/>
        <end position="272"/>
    </location>
</feature>
<evidence type="ECO:0000313" key="9">
    <source>
        <dbReference type="EMBL" id="CAB4734117.1"/>
    </source>
</evidence>
<dbReference type="AlphaFoldDB" id="A0A6J7RK44"/>
<dbReference type="Pfam" id="PF00528">
    <property type="entry name" value="BPD_transp_1"/>
    <property type="match status" value="1"/>
</dbReference>
<proteinExistence type="predicted"/>
<dbReference type="PANTHER" id="PTHR43386:SF25">
    <property type="entry name" value="PEPTIDE ABC TRANSPORTER PERMEASE PROTEIN"/>
    <property type="match status" value="1"/>
</dbReference>
<dbReference type="SUPFAM" id="SSF161098">
    <property type="entry name" value="MetI-like"/>
    <property type="match status" value="1"/>
</dbReference>
<feature type="transmembrane region" description="Helical" evidence="7">
    <location>
        <begin position="130"/>
        <end position="154"/>
    </location>
</feature>
<gene>
    <name evidence="9" type="ORF">UFOPK2683_01467</name>
    <name evidence="10" type="ORF">UFOPK3897_00540</name>
    <name evidence="11" type="ORF">UFOPK4121_01196</name>
</gene>